<dbReference type="SUPFAM" id="SSF75712">
    <property type="entry name" value="Rad50 coiled-coil Zn hook"/>
    <property type="match status" value="1"/>
</dbReference>
<feature type="coiled-coil region" evidence="14">
    <location>
        <begin position="264"/>
        <end position="321"/>
    </location>
</feature>
<dbReference type="GO" id="GO:0051880">
    <property type="term" value="F:G-quadruplex DNA binding"/>
    <property type="evidence" value="ECO:0007669"/>
    <property type="project" value="TreeGrafter"/>
</dbReference>
<feature type="coiled-coil region" evidence="14">
    <location>
        <begin position="534"/>
        <end position="561"/>
    </location>
</feature>
<comment type="subcellular location">
    <subcellularLocation>
        <location evidence="3">Chromosome</location>
    </subcellularLocation>
    <subcellularLocation>
        <location evidence="2">Nucleus</location>
    </subcellularLocation>
</comment>
<comment type="catalytic activity">
    <reaction evidence="13">
        <text>ATP + H2O = ADP + phosphate + H(+)</text>
        <dbReference type="Rhea" id="RHEA:13065"/>
        <dbReference type="ChEBI" id="CHEBI:15377"/>
        <dbReference type="ChEBI" id="CHEBI:15378"/>
        <dbReference type="ChEBI" id="CHEBI:30616"/>
        <dbReference type="ChEBI" id="CHEBI:43474"/>
        <dbReference type="ChEBI" id="CHEBI:456216"/>
    </reaction>
</comment>
<evidence type="ECO:0000256" key="5">
    <source>
        <dbReference type="ARBA" id="ARBA00022454"/>
    </source>
</evidence>
<evidence type="ECO:0000256" key="11">
    <source>
        <dbReference type="ARBA" id="ARBA00023204"/>
    </source>
</evidence>
<keyword evidence="12" id="KW-0539">Nucleus</keyword>
<keyword evidence="5" id="KW-0158">Chromosome</keyword>
<feature type="region of interest" description="Disordered" evidence="15">
    <location>
        <begin position="719"/>
        <end position="775"/>
    </location>
</feature>
<reference evidence="16" key="1">
    <citation type="submission" date="2022-07" db="EMBL/GenBank/DDBJ databases">
        <title>Phylogenomic reconstructions and comparative analyses of Kickxellomycotina fungi.</title>
        <authorList>
            <person name="Reynolds N.K."/>
            <person name="Stajich J.E."/>
            <person name="Barry K."/>
            <person name="Grigoriev I.V."/>
            <person name="Crous P."/>
            <person name="Smith M.E."/>
        </authorList>
    </citation>
    <scope>NUCLEOTIDE SEQUENCE</scope>
    <source>
        <strain evidence="16">NRRL 1565</strain>
    </source>
</reference>
<evidence type="ECO:0000256" key="4">
    <source>
        <dbReference type="ARBA" id="ARBA00009439"/>
    </source>
</evidence>
<feature type="compositionally biased region" description="Polar residues" evidence="15">
    <location>
        <begin position="100"/>
        <end position="112"/>
    </location>
</feature>
<comment type="cofactor">
    <cofactor evidence="1">
        <name>Zn(2+)</name>
        <dbReference type="ChEBI" id="CHEBI:29105"/>
    </cofactor>
</comment>
<feature type="compositionally biased region" description="Acidic residues" evidence="15">
    <location>
        <begin position="723"/>
        <end position="743"/>
    </location>
</feature>
<dbReference type="GO" id="GO:0043047">
    <property type="term" value="F:single-stranded telomeric DNA binding"/>
    <property type="evidence" value="ECO:0007669"/>
    <property type="project" value="TreeGrafter"/>
</dbReference>
<dbReference type="Proteomes" id="UP001140094">
    <property type="component" value="Unassembled WGS sequence"/>
</dbReference>
<proteinExistence type="inferred from homology"/>
<dbReference type="PANTHER" id="PTHR18867">
    <property type="entry name" value="RAD50"/>
    <property type="match status" value="1"/>
</dbReference>
<keyword evidence="7" id="KW-0227">DNA damage</keyword>
<comment type="similarity">
    <text evidence="4">Belongs to the SMC family. RAD50 subfamily.</text>
</comment>
<dbReference type="SUPFAM" id="SSF52540">
    <property type="entry name" value="P-loop containing nucleoside triphosphate hydrolases"/>
    <property type="match status" value="1"/>
</dbReference>
<dbReference type="EMBL" id="JANBUO010000274">
    <property type="protein sequence ID" value="KAJ2805600.1"/>
    <property type="molecule type" value="Genomic_DNA"/>
</dbReference>
<feature type="compositionally biased region" description="Basic and acidic residues" evidence="15">
    <location>
        <begin position="116"/>
        <end position="132"/>
    </location>
</feature>
<keyword evidence="10 14" id="KW-0175">Coiled coil</keyword>
<evidence type="ECO:0000256" key="2">
    <source>
        <dbReference type="ARBA" id="ARBA00004123"/>
    </source>
</evidence>
<feature type="compositionally biased region" description="Basic residues" evidence="15">
    <location>
        <begin position="765"/>
        <end position="775"/>
    </location>
</feature>
<sequence length="1023" mass="115981">SLSEIGRLRAAQDSLEKKISSRAAAISEQCAAFNISIDPNADAEQQTTECMAAIQSLLEAAESERKSAQQKAKESEHELQAAIDATQSEIYSFTNAASVSERQTAANNNEIRSLSLKRDSMQTDGSQKDELDAEIEKETKLLEQARAQDSEDTYRDTCKQRRAELTNIGDEIARINAEISHNNRQADTRAKLVLRRKELESKDEQLKLLSSTPGLSDYASGTQSFASESERTAVIARSIESKKKAIADCTARAKEVQSTLSSTKMRLDMARQSQEEQLKDITQKRQRIDSVGGMGKFDSNYESARKELVELMEEAGQYKNVTSMYKAFIKKVESSHSCPICQRGWSCKEDEDKVVEKLRVDFTKAPTDLLEIEREIRDCQRRVDGLSSLESSVRDVREWDTRIAGDLEMQIKTLTGQESQAMMDSDELDGQSAVLLMELDDMTEHLRKSEELARVEDARKELQRQIETLEHELRATGSTKTIDELQAEIERHQQRDATVRRELDRLSHDHELKQKEIGFRQDSIRMLQHRLSELARKTSERNAIQERIASLESNNTRNESEGREAQANADALAPRLQENHQRLASFRSDAREQELRLDQRIRDIMQGRDRLALMSDEIEQTRASMRCDPGESKYPDRLAMVTAQRDELLEQSEAQNSTLANVVSVLQESDRIAGKLSATLREISDNMRLRANATEQEKIKADLDSAKESQTRLEAQLSQIYDDSADASDSADETGAEAENSDDELLHNPRKRRRGDNSGSGSHGGSKRHGGARLQKRRNILNAKLSQLTSERAGLQGEVKQLEDQARRLNHELSTDYKDVDTLYVRQLVQCKTEELANTDLETYGKALDAAIMQYHSLKMQDINKIIRELWINTYQGTDIDTIEIRSEVEGARNSRSHNYRVVMIKAGHAIDMRGRCSAGQKVLACLIIRLALAETFSVNCGILALDEPTTNLDQENIDSLARSLARIIKSRQEQRNFQLIVITHDEIFMQLLGKSEYADYYWRVYKDENQCSVFARRPIANS</sequence>
<evidence type="ECO:0000256" key="9">
    <source>
        <dbReference type="ARBA" id="ARBA00022833"/>
    </source>
</evidence>
<evidence type="ECO:0000256" key="15">
    <source>
        <dbReference type="SAM" id="MobiDB-lite"/>
    </source>
</evidence>
<dbReference type="Gene3D" id="1.10.287.1490">
    <property type="match status" value="1"/>
</dbReference>
<dbReference type="GO" id="GO:0046872">
    <property type="term" value="F:metal ion binding"/>
    <property type="evidence" value="ECO:0007669"/>
    <property type="project" value="UniProtKB-KW"/>
</dbReference>
<evidence type="ECO:0000256" key="8">
    <source>
        <dbReference type="ARBA" id="ARBA00022801"/>
    </source>
</evidence>
<evidence type="ECO:0000256" key="3">
    <source>
        <dbReference type="ARBA" id="ARBA00004286"/>
    </source>
</evidence>
<evidence type="ECO:0000256" key="7">
    <source>
        <dbReference type="ARBA" id="ARBA00022763"/>
    </source>
</evidence>
<keyword evidence="9" id="KW-0862">Zinc</keyword>
<dbReference type="OrthoDB" id="18797at2759"/>
<dbReference type="GO" id="GO:0016787">
    <property type="term" value="F:hydrolase activity"/>
    <property type="evidence" value="ECO:0007669"/>
    <property type="project" value="UniProtKB-KW"/>
</dbReference>
<name>A0A9W8LV33_9FUNG</name>
<dbReference type="AlphaFoldDB" id="A0A9W8LV33"/>
<evidence type="ECO:0000256" key="6">
    <source>
        <dbReference type="ARBA" id="ARBA00022723"/>
    </source>
</evidence>
<gene>
    <name evidence="16" type="primary">RAD50_1</name>
    <name evidence="16" type="ORF">H4R20_002021</name>
</gene>
<evidence type="ECO:0000256" key="1">
    <source>
        <dbReference type="ARBA" id="ARBA00001947"/>
    </source>
</evidence>
<feature type="coiled-coil region" evidence="14">
    <location>
        <begin position="51"/>
        <end position="85"/>
    </location>
</feature>
<evidence type="ECO:0000313" key="17">
    <source>
        <dbReference type="Proteomes" id="UP001140094"/>
    </source>
</evidence>
<evidence type="ECO:0000256" key="13">
    <source>
        <dbReference type="ARBA" id="ARBA00049360"/>
    </source>
</evidence>
<evidence type="ECO:0000256" key="10">
    <source>
        <dbReference type="ARBA" id="ARBA00023054"/>
    </source>
</evidence>
<keyword evidence="17" id="KW-1185">Reference proteome</keyword>
<protein>
    <submittedName>
        <fullName evidence="16">DNA repair protein rad50</fullName>
    </submittedName>
</protein>
<dbReference type="PANTHER" id="PTHR18867:SF12">
    <property type="entry name" value="DNA REPAIR PROTEIN RAD50"/>
    <property type="match status" value="1"/>
</dbReference>
<dbReference type="GO" id="GO:0030870">
    <property type="term" value="C:Mre11 complex"/>
    <property type="evidence" value="ECO:0007669"/>
    <property type="project" value="UniProtKB-ARBA"/>
</dbReference>
<evidence type="ECO:0000256" key="14">
    <source>
        <dbReference type="SAM" id="Coils"/>
    </source>
</evidence>
<dbReference type="InterPro" id="IPR027417">
    <property type="entry name" value="P-loop_NTPase"/>
</dbReference>
<accession>A0A9W8LV33</accession>
<dbReference type="GO" id="GO:0000722">
    <property type="term" value="P:telomere maintenance via recombination"/>
    <property type="evidence" value="ECO:0007669"/>
    <property type="project" value="TreeGrafter"/>
</dbReference>
<keyword evidence="11" id="KW-0234">DNA repair</keyword>
<organism evidence="16 17">
    <name type="scientific">Coemansia guatemalensis</name>
    <dbReference type="NCBI Taxonomy" id="2761395"/>
    <lineage>
        <taxon>Eukaryota</taxon>
        <taxon>Fungi</taxon>
        <taxon>Fungi incertae sedis</taxon>
        <taxon>Zoopagomycota</taxon>
        <taxon>Kickxellomycotina</taxon>
        <taxon>Kickxellomycetes</taxon>
        <taxon>Kickxellales</taxon>
        <taxon>Kickxellaceae</taxon>
        <taxon>Coemansia</taxon>
    </lineage>
</organism>
<dbReference type="GO" id="GO:0000794">
    <property type="term" value="C:condensed nuclear chromosome"/>
    <property type="evidence" value="ECO:0007669"/>
    <property type="project" value="TreeGrafter"/>
</dbReference>
<keyword evidence="6" id="KW-0479">Metal-binding</keyword>
<comment type="caution">
    <text evidence="16">The sequence shown here is derived from an EMBL/GenBank/DDBJ whole genome shotgun (WGS) entry which is preliminary data.</text>
</comment>
<dbReference type="Gene3D" id="3.40.50.300">
    <property type="entry name" value="P-loop containing nucleotide triphosphate hydrolases"/>
    <property type="match status" value="1"/>
</dbReference>
<evidence type="ECO:0000313" key="16">
    <source>
        <dbReference type="EMBL" id="KAJ2805600.1"/>
    </source>
</evidence>
<dbReference type="FunFam" id="3.40.50.300:FF:000947">
    <property type="entry name" value="DNA repair protein RAD50"/>
    <property type="match status" value="1"/>
</dbReference>
<dbReference type="GO" id="GO:0006302">
    <property type="term" value="P:double-strand break repair"/>
    <property type="evidence" value="ECO:0007669"/>
    <property type="project" value="TreeGrafter"/>
</dbReference>
<dbReference type="GO" id="GO:0070192">
    <property type="term" value="P:chromosome organization involved in meiotic cell cycle"/>
    <property type="evidence" value="ECO:0007669"/>
    <property type="project" value="TreeGrafter"/>
</dbReference>
<dbReference type="GO" id="GO:0007004">
    <property type="term" value="P:telomere maintenance via telomerase"/>
    <property type="evidence" value="ECO:0007669"/>
    <property type="project" value="TreeGrafter"/>
</dbReference>
<feature type="coiled-coil region" evidence="14">
    <location>
        <begin position="445"/>
        <end position="502"/>
    </location>
</feature>
<dbReference type="GO" id="GO:0003691">
    <property type="term" value="F:double-stranded telomeric DNA binding"/>
    <property type="evidence" value="ECO:0007669"/>
    <property type="project" value="TreeGrafter"/>
</dbReference>
<evidence type="ECO:0000256" key="12">
    <source>
        <dbReference type="ARBA" id="ARBA00023242"/>
    </source>
</evidence>
<feature type="non-terminal residue" evidence="16">
    <location>
        <position position="1"/>
    </location>
</feature>
<keyword evidence="8" id="KW-0378">Hydrolase</keyword>
<feature type="region of interest" description="Disordered" evidence="15">
    <location>
        <begin position="100"/>
        <end position="132"/>
    </location>
</feature>